<accession>A0A2W4WB77</accession>
<sequence>MNKITIEVSREVAEAYQSASLQERQKIQAIVSLLLHKPVDRDIDLLRELMDEISNRAKERGLTPEILESILNER</sequence>
<reference evidence="1 2" key="2">
    <citation type="submission" date="2018-06" db="EMBL/GenBank/DDBJ databases">
        <title>Metagenomic assembly of (sub)arctic Cyanobacteria and their associated microbiome from non-axenic cultures.</title>
        <authorList>
            <person name="Baurain D."/>
        </authorList>
    </citation>
    <scope>NUCLEOTIDE SEQUENCE [LARGE SCALE GENOMIC DNA]</scope>
    <source>
        <strain evidence="1">ULC066bin1</strain>
    </source>
</reference>
<evidence type="ECO:0000313" key="2">
    <source>
        <dbReference type="Proteomes" id="UP000249467"/>
    </source>
</evidence>
<organism evidence="1 2">
    <name type="scientific">Pseudanabaena frigida</name>
    <dbReference type="NCBI Taxonomy" id="945775"/>
    <lineage>
        <taxon>Bacteria</taxon>
        <taxon>Bacillati</taxon>
        <taxon>Cyanobacteriota</taxon>
        <taxon>Cyanophyceae</taxon>
        <taxon>Pseudanabaenales</taxon>
        <taxon>Pseudanabaenaceae</taxon>
        <taxon>Pseudanabaena</taxon>
    </lineage>
</organism>
<reference evidence="1 2" key="1">
    <citation type="submission" date="2018-04" db="EMBL/GenBank/DDBJ databases">
        <authorList>
            <person name="Go L.Y."/>
            <person name="Mitchell J.A."/>
        </authorList>
    </citation>
    <scope>NUCLEOTIDE SEQUENCE [LARGE SCALE GENOMIC DNA]</scope>
    <source>
        <strain evidence="1">ULC066bin1</strain>
    </source>
</reference>
<name>A0A2W4WB77_9CYAN</name>
<protein>
    <submittedName>
        <fullName evidence="1">Uncharacterized protein</fullName>
    </submittedName>
</protein>
<comment type="caution">
    <text evidence="1">The sequence shown here is derived from an EMBL/GenBank/DDBJ whole genome shotgun (WGS) entry which is preliminary data.</text>
</comment>
<dbReference type="Proteomes" id="UP000249467">
    <property type="component" value="Unassembled WGS sequence"/>
</dbReference>
<evidence type="ECO:0000313" key="1">
    <source>
        <dbReference type="EMBL" id="PZO42116.1"/>
    </source>
</evidence>
<gene>
    <name evidence="1" type="ORF">DCF19_07665</name>
</gene>
<dbReference type="AlphaFoldDB" id="A0A2W4WB77"/>
<proteinExistence type="predicted"/>
<dbReference type="EMBL" id="QBML01000008">
    <property type="protein sequence ID" value="PZO42116.1"/>
    <property type="molecule type" value="Genomic_DNA"/>
</dbReference>